<feature type="compositionally biased region" description="Basic and acidic residues" evidence="3">
    <location>
        <begin position="584"/>
        <end position="603"/>
    </location>
</feature>
<accession>A0A9P6MQB6</accession>
<dbReference type="InterPro" id="IPR015915">
    <property type="entry name" value="Kelch-typ_b-propeller"/>
</dbReference>
<comment type="caution">
    <text evidence="5">The sequence shown here is derived from an EMBL/GenBank/DDBJ whole genome shotgun (WGS) entry which is preliminary data.</text>
</comment>
<evidence type="ECO:0000256" key="4">
    <source>
        <dbReference type="SAM" id="Phobius"/>
    </source>
</evidence>
<evidence type="ECO:0000256" key="2">
    <source>
        <dbReference type="ARBA" id="ARBA00022737"/>
    </source>
</evidence>
<dbReference type="Proteomes" id="UP000703661">
    <property type="component" value="Unassembled WGS sequence"/>
</dbReference>
<name>A0A9P6MQB6_9FUNG</name>
<evidence type="ECO:0008006" key="7">
    <source>
        <dbReference type="Google" id="ProtNLM"/>
    </source>
</evidence>
<evidence type="ECO:0000313" key="6">
    <source>
        <dbReference type="Proteomes" id="UP000703661"/>
    </source>
</evidence>
<sequence length="724" mass="77939">MVQDKQPYYCARCSWRKQRASTSSRNNTPKRSRLSALTSSFSSSSSSCSSSSNSILRTRTKLLFATILLLNALTPFVIQAQVASQPSVYTPRHSAASAKTDNFLYIISGTVTLPAGATADILALPLDQAFPTTLIPWQKLQAGYFIQEAQATTSLNKDYIVVTGASDQLSQLVVVYNIAFNTWGYLNSSAVADATPQTPRTKVAITLDRDSNVMVVYGGLVSASSTFSTSTELDILDTHSSFNQWTWPTAISNAQPIPGLVQPIVLYIPTLKATLIMGGCNTISPSNGSIIQCAPFTTGYLVDTTQTPGIGASVPISKFSMYGVPPLPRLAPCTVVMESGNVFMHGGATSNGSLSDAWLLNTTSWTWTALVINGLPVGRAGAACELVTPDQIIMVGGYDGGLTGPQQFSQPQFAILNTTSWLWLNNFTPAPNSKNNPPSPGIPIGAIIGIAFVACILTGILGFVVGRVLWQRWNFKNGRGDNLFRFLRPSHSNELLVDGSRADNPPSPITEFGSASCTSIVSSSMNSDAGTRTLYNSRDREPFLIIPYAPDLLSTSTNNSVTLNSSNFSDTSTRANAYEMASIHSDRRSRTKKMSESRTGEPEIVKGSRLPLDLADIQQGHYVKTIQFQKQFERHREQLSSDNSIQRMGTQDSLFGSSHAGRGGVGSAGTGAVDDDGVYFATGVIDLRDIDFGEEPISGSWDPIEDGNILLSSHIDNSHLENIN</sequence>
<keyword evidence="6" id="KW-1185">Reference proteome</keyword>
<evidence type="ECO:0000256" key="1">
    <source>
        <dbReference type="ARBA" id="ARBA00022441"/>
    </source>
</evidence>
<dbReference type="SUPFAM" id="SSF117281">
    <property type="entry name" value="Kelch motif"/>
    <property type="match status" value="1"/>
</dbReference>
<evidence type="ECO:0000313" key="5">
    <source>
        <dbReference type="EMBL" id="KAG0009454.1"/>
    </source>
</evidence>
<dbReference type="EMBL" id="JAAAID010001583">
    <property type="protein sequence ID" value="KAG0009454.1"/>
    <property type="molecule type" value="Genomic_DNA"/>
</dbReference>
<keyword evidence="1" id="KW-0880">Kelch repeat</keyword>
<keyword evidence="4" id="KW-0812">Transmembrane</keyword>
<proteinExistence type="predicted"/>
<dbReference type="PANTHER" id="PTHR46093">
    <property type="entry name" value="ACYL-COA-BINDING DOMAIN-CONTAINING PROTEIN 5"/>
    <property type="match status" value="1"/>
</dbReference>
<organism evidence="5 6">
    <name type="scientific">Entomortierella chlamydospora</name>
    <dbReference type="NCBI Taxonomy" id="101097"/>
    <lineage>
        <taxon>Eukaryota</taxon>
        <taxon>Fungi</taxon>
        <taxon>Fungi incertae sedis</taxon>
        <taxon>Mucoromycota</taxon>
        <taxon>Mortierellomycotina</taxon>
        <taxon>Mortierellomycetes</taxon>
        <taxon>Mortierellales</taxon>
        <taxon>Mortierellaceae</taxon>
        <taxon>Entomortierella</taxon>
    </lineage>
</organism>
<dbReference type="PANTHER" id="PTHR46093:SF18">
    <property type="entry name" value="FIBRONECTIN TYPE-III DOMAIN-CONTAINING PROTEIN"/>
    <property type="match status" value="1"/>
</dbReference>
<dbReference type="AlphaFoldDB" id="A0A9P6MQB6"/>
<keyword evidence="2" id="KW-0677">Repeat</keyword>
<dbReference type="Pfam" id="PF24681">
    <property type="entry name" value="Kelch_KLHDC2_KLHL20_DRC7"/>
    <property type="match status" value="1"/>
</dbReference>
<dbReference type="Gene3D" id="2.120.10.80">
    <property type="entry name" value="Kelch-type beta propeller"/>
    <property type="match status" value="2"/>
</dbReference>
<evidence type="ECO:0000256" key="3">
    <source>
        <dbReference type="SAM" id="MobiDB-lite"/>
    </source>
</evidence>
<keyword evidence="4" id="KW-0472">Membrane</keyword>
<keyword evidence="4" id="KW-1133">Transmembrane helix</keyword>
<dbReference type="OrthoDB" id="10251809at2759"/>
<reference evidence="5" key="1">
    <citation type="journal article" date="2020" name="Fungal Divers.">
        <title>Resolving the Mortierellaceae phylogeny through synthesis of multi-gene phylogenetics and phylogenomics.</title>
        <authorList>
            <person name="Vandepol N."/>
            <person name="Liber J."/>
            <person name="Desiro A."/>
            <person name="Na H."/>
            <person name="Kennedy M."/>
            <person name="Barry K."/>
            <person name="Grigoriev I.V."/>
            <person name="Miller A.N."/>
            <person name="O'Donnell K."/>
            <person name="Stajich J.E."/>
            <person name="Bonito G."/>
        </authorList>
    </citation>
    <scope>NUCLEOTIDE SEQUENCE</scope>
    <source>
        <strain evidence="5">NRRL 2769</strain>
    </source>
</reference>
<gene>
    <name evidence="5" type="ORF">BGZ80_002375</name>
</gene>
<protein>
    <recommendedName>
        <fullName evidence="7">Galactose oxidase</fullName>
    </recommendedName>
</protein>
<feature type="transmembrane region" description="Helical" evidence="4">
    <location>
        <begin position="444"/>
        <end position="470"/>
    </location>
</feature>
<feature type="transmembrane region" description="Helical" evidence="4">
    <location>
        <begin position="62"/>
        <end position="82"/>
    </location>
</feature>
<feature type="region of interest" description="Disordered" evidence="3">
    <location>
        <begin position="581"/>
        <end position="603"/>
    </location>
</feature>